<protein>
    <submittedName>
        <fullName evidence="2">Os01g0603200 protein</fullName>
    </submittedName>
</protein>
<evidence type="ECO:0000313" key="3">
    <source>
        <dbReference type="Proteomes" id="UP000000763"/>
    </source>
</evidence>
<dbReference type="KEGG" id="dosa:Os01g0603200"/>
<sequence>MPRSRSPSLSPPPPPPSPAAAKSHALRLNESRRTLGMAPRGNMDGAVTKCRSAHAAAQGNAPARTANRSTAGRASIRPVARSRRDWRAGSSPTTPMSPRLTRSTHTSRKARRGRGEQRTHAGSAENALVGPFDTNRRRHAGGTQPSPTLPTPPPPPP</sequence>
<accession>Q0JLG0</accession>
<evidence type="ECO:0000313" key="2">
    <source>
        <dbReference type="EMBL" id="BAF05418.1"/>
    </source>
</evidence>
<dbReference type="EMBL" id="AP008207">
    <property type="protein sequence ID" value="BAF05418.1"/>
    <property type="molecule type" value="Genomic_DNA"/>
</dbReference>
<proteinExistence type="predicted"/>
<reference evidence="2 3" key="1">
    <citation type="journal article" date="2005" name="Nature">
        <title>The map-based sequence of the rice genome.</title>
        <authorList>
            <consortium name="International rice genome sequencing project (IRGSP)"/>
            <person name="Matsumoto T."/>
            <person name="Wu J."/>
            <person name="Kanamori H."/>
            <person name="Katayose Y."/>
            <person name="Fujisawa M."/>
            <person name="Namiki N."/>
            <person name="Mizuno H."/>
            <person name="Yamamoto K."/>
            <person name="Antonio B.A."/>
            <person name="Baba T."/>
            <person name="Sakata K."/>
            <person name="Nagamura Y."/>
            <person name="Aoki H."/>
            <person name="Arikawa K."/>
            <person name="Arita K."/>
            <person name="Bito T."/>
            <person name="Chiden Y."/>
            <person name="Fujitsuka N."/>
            <person name="Fukunaka R."/>
            <person name="Hamada M."/>
            <person name="Harada C."/>
            <person name="Hayashi A."/>
            <person name="Hijishita S."/>
            <person name="Honda M."/>
            <person name="Hosokawa S."/>
            <person name="Ichikawa Y."/>
            <person name="Idonuma A."/>
            <person name="Iijima M."/>
            <person name="Ikeda M."/>
            <person name="Ikeno M."/>
            <person name="Ito K."/>
            <person name="Ito S."/>
            <person name="Ito T."/>
            <person name="Ito Y."/>
            <person name="Ito Y."/>
            <person name="Iwabuchi A."/>
            <person name="Kamiya K."/>
            <person name="Karasawa W."/>
            <person name="Kurita K."/>
            <person name="Katagiri S."/>
            <person name="Kikuta A."/>
            <person name="Kobayashi H."/>
            <person name="Kobayashi N."/>
            <person name="Machita K."/>
            <person name="Maehara T."/>
            <person name="Masukawa M."/>
            <person name="Mizubayashi T."/>
            <person name="Mukai Y."/>
            <person name="Nagasaki H."/>
            <person name="Nagata Y."/>
            <person name="Naito S."/>
            <person name="Nakashima M."/>
            <person name="Nakama Y."/>
            <person name="Nakamichi Y."/>
            <person name="Nakamura M."/>
            <person name="Meguro A."/>
            <person name="Negishi M."/>
            <person name="Ohta I."/>
            <person name="Ohta T."/>
            <person name="Okamoto M."/>
            <person name="Ono N."/>
            <person name="Saji S."/>
            <person name="Sakaguchi M."/>
            <person name="Sakai K."/>
            <person name="Shibata M."/>
            <person name="Shimokawa T."/>
            <person name="Song J."/>
            <person name="Takazaki Y."/>
            <person name="Terasawa K."/>
            <person name="Tsugane M."/>
            <person name="Tsuji K."/>
            <person name="Ueda S."/>
            <person name="Waki K."/>
            <person name="Yamagata H."/>
            <person name="Yamamoto M."/>
            <person name="Yamamoto S."/>
            <person name="Yamane H."/>
            <person name="Yoshiki S."/>
            <person name="Yoshihara R."/>
            <person name="Yukawa K."/>
            <person name="Zhong H."/>
            <person name="Yano M."/>
            <person name="Yuan Q."/>
            <person name="Ouyang S."/>
            <person name="Liu J."/>
            <person name="Jones K.M."/>
            <person name="Gansberger K."/>
            <person name="Moffat K."/>
            <person name="Hill J."/>
            <person name="Bera J."/>
            <person name="Fadrosh D."/>
            <person name="Jin S."/>
            <person name="Johri S."/>
            <person name="Kim M."/>
            <person name="Overton L."/>
            <person name="Reardon M."/>
            <person name="Tsitrin T."/>
            <person name="Vuong H."/>
            <person name="Weaver B."/>
            <person name="Ciecko A."/>
            <person name="Tallon L."/>
            <person name="Jackson J."/>
            <person name="Pai G."/>
            <person name="Aken S.V."/>
            <person name="Utterback T."/>
            <person name="Reidmuller S."/>
            <person name="Feldblyum T."/>
            <person name="Hsiao J."/>
            <person name="Zismann V."/>
            <person name="Iobst S."/>
            <person name="de Vazeille A.R."/>
            <person name="Buell C.R."/>
            <person name="Ying K."/>
            <person name="Li Y."/>
            <person name="Lu T."/>
            <person name="Huang Y."/>
            <person name="Zhao Q."/>
            <person name="Feng Q."/>
            <person name="Zhang L."/>
            <person name="Zhu J."/>
            <person name="Weng Q."/>
            <person name="Mu J."/>
            <person name="Lu Y."/>
            <person name="Fan D."/>
            <person name="Liu Y."/>
            <person name="Guan J."/>
            <person name="Zhang Y."/>
            <person name="Yu S."/>
            <person name="Liu X."/>
            <person name="Zhang Y."/>
            <person name="Hong G."/>
            <person name="Han B."/>
            <person name="Choisne N."/>
            <person name="Demange N."/>
            <person name="Orjeda G."/>
            <person name="Samain S."/>
            <person name="Cattolico L."/>
            <person name="Pelletier E."/>
            <person name="Couloux A."/>
            <person name="Segurens B."/>
            <person name="Wincker P."/>
            <person name="D'Hont A."/>
            <person name="Scarpelli C."/>
            <person name="Weissenbach J."/>
            <person name="Salanoubat M."/>
            <person name="Quetier F."/>
            <person name="Yu Y."/>
            <person name="Kim H.R."/>
            <person name="Rambo T."/>
            <person name="Currie J."/>
            <person name="Collura K."/>
            <person name="Luo M."/>
            <person name="Yang T."/>
            <person name="Ammiraju J.S.S."/>
            <person name="Engler F."/>
            <person name="Soderlund C."/>
            <person name="Wing R.A."/>
            <person name="Palmer L.E."/>
            <person name="de la Bastide M."/>
            <person name="Spiegel L."/>
            <person name="Nascimento L."/>
            <person name="Zutavern T."/>
            <person name="O'Shaughnessy A."/>
            <person name="Dike S."/>
            <person name="Dedhia N."/>
            <person name="Preston R."/>
            <person name="Balija V."/>
            <person name="McCombie W.R."/>
            <person name="Chow T."/>
            <person name="Chen H."/>
            <person name="Chung M."/>
            <person name="Chen C."/>
            <person name="Shaw J."/>
            <person name="Wu H."/>
            <person name="Hsiao K."/>
            <person name="Chao Y."/>
            <person name="Chu M."/>
            <person name="Cheng C."/>
            <person name="Hour A."/>
            <person name="Lee P."/>
            <person name="Lin S."/>
            <person name="Lin Y."/>
            <person name="Liou J."/>
            <person name="Liu S."/>
            <person name="Hsing Y."/>
            <person name="Raghuvanshi S."/>
            <person name="Mohanty A."/>
            <person name="Bharti A.K."/>
            <person name="Gaur A."/>
            <person name="Gupta V."/>
            <person name="Kumar D."/>
            <person name="Ravi V."/>
            <person name="Vij S."/>
            <person name="Kapur A."/>
            <person name="Khurana P."/>
            <person name="Khurana P."/>
            <person name="Khurana J.P."/>
            <person name="Tyagi A.K."/>
            <person name="Gaikwad K."/>
            <person name="Singh A."/>
            <person name="Dalal V."/>
            <person name="Srivastava S."/>
            <person name="Dixit A."/>
            <person name="Pal A.K."/>
            <person name="Ghazi I.A."/>
            <person name="Yadav M."/>
            <person name="Pandit A."/>
            <person name="Bhargava A."/>
            <person name="Sureshbabu K."/>
            <person name="Batra K."/>
            <person name="Sharma T.R."/>
            <person name="Mohapatra T."/>
            <person name="Singh N.K."/>
            <person name="Messing J."/>
            <person name="Nelson A.B."/>
            <person name="Fuks G."/>
            <person name="Kavchok S."/>
            <person name="Keizer G."/>
            <person name="Linton E."/>
            <person name="Llaca V."/>
            <person name="Song R."/>
            <person name="Tanyolac B."/>
            <person name="Young S."/>
            <person name="Ho-Il K."/>
            <person name="Hahn J.H."/>
            <person name="Sangsakoo G."/>
            <person name="Vanavichit A."/>
            <person name="de Mattos Luiz.A.T."/>
            <person name="Zimmer P.D."/>
            <person name="Malone G."/>
            <person name="Dellagostin O."/>
            <person name="de Oliveira A.C."/>
            <person name="Bevan M."/>
            <person name="Bancroft I."/>
            <person name="Minx P."/>
            <person name="Cordum H."/>
            <person name="Wilson R."/>
            <person name="Cheng Z."/>
            <person name="Jin W."/>
            <person name="Jiang J."/>
            <person name="Leong S.A."/>
            <person name="Iwama H."/>
            <person name="Gojobori T."/>
            <person name="Itoh T."/>
            <person name="Niimura Y."/>
            <person name="Fujii Y."/>
            <person name="Habara T."/>
            <person name="Sakai H."/>
            <person name="Sato Y."/>
            <person name="Wilson G."/>
            <person name="Kumar K."/>
            <person name="McCouch S."/>
            <person name="Juretic N."/>
            <person name="Hoen D."/>
            <person name="Wright S."/>
            <person name="Bruskiewich R."/>
            <person name="Bureau T."/>
            <person name="Miyao A."/>
            <person name="Hirochika H."/>
            <person name="Nishikawa T."/>
            <person name="Kadowaki K."/>
            <person name="Sugiura M."/>
            <person name="Burr B."/>
            <person name="Sasaki T."/>
        </authorList>
    </citation>
    <scope>NUCLEOTIDE SEQUENCE [LARGE SCALE GENOMIC DNA]</scope>
    <source>
        <strain evidence="3">cv. Nipponbare</strain>
    </source>
</reference>
<reference evidence="3" key="2">
    <citation type="journal article" date="2008" name="Nucleic Acids Res.">
        <title>The rice annotation project database (RAP-DB): 2008 update.</title>
        <authorList>
            <consortium name="The rice annotation project (RAP)"/>
        </authorList>
    </citation>
    <scope>GENOME REANNOTATION</scope>
    <source>
        <strain evidence="3">cv. Nipponbare</strain>
    </source>
</reference>
<name>Q0JLG0_ORYSJ</name>
<feature type="compositionally biased region" description="Polar residues" evidence="1">
    <location>
        <begin position="90"/>
        <end position="104"/>
    </location>
</feature>
<feature type="compositionally biased region" description="Pro residues" evidence="1">
    <location>
        <begin position="147"/>
        <end position="157"/>
    </location>
</feature>
<gene>
    <name evidence="2" type="ordered locus">Os01g0603200</name>
</gene>
<feature type="compositionally biased region" description="Pro residues" evidence="1">
    <location>
        <begin position="9"/>
        <end position="18"/>
    </location>
</feature>
<dbReference type="AlphaFoldDB" id="Q0JLG0"/>
<evidence type="ECO:0000256" key="1">
    <source>
        <dbReference type="SAM" id="MobiDB-lite"/>
    </source>
</evidence>
<feature type="region of interest" description="Disordered" evidence="1">
    <location>
        <begin position="1"/>
        <end position="157"/>
    </location>
</feature>
<organism evidence="2 3">
    <name type="scientific">Oryza sativa subsp. japonica</name>
    <name type="common">Rice</name>
    <dbReference type="NCBI Taxonomy" id="39947"/>
    <lineage>
        <taxon>Eukaryota</taxon>
        <taxon>Viridiplantae</taxon>
        <taxon>Streptophyta</taxon>
        <taxon>Embryophyta</taxon>
        <taxon>Tracheophyta</taxon>
        <taxon>Spermatophyta</taxon>
        <taxon>Magnoliopsida</taxon>
        <taxon>Liliopsida</taxon>
        <taxon>Poales</taxon>
        <taxon>Poaceae</taxon>
        <taxon>BOP clade</taxon>
        <taxon>Oryzoideae</taxon>
        <taxon>Oryzeae</taxon>
        <taxon>Oryzinae</taxon>
        <taxon>Oryza</taxon>
        <taxon>Oryza sativa</taxon>
    </lineage>
</organism>
<dbReference type="Proteomes" id="UP000000763">
    <property type="component" value="Chromosome 1"/>
</dbReference>